<evidence type="ECO:0000313" key="7">
    <source>
        <dbReference type="Proteomes" id="UP001549320"/>
    </source>
</evidence>
<dbReference type="InterPro" id="IPR036390">
    <property type="entry name" value="WH_DNA-bd_sf"/>
</dbReference>
<dbReference type="PROSITE" id="PS50949">
    <property type="entry name" value="HTH_GNTR"/>
    <property type="match status" value="1"/>
</dbReference>
<dbReference type="SUPFAM" id="SSF46785">
    <property type="entry name" value="Winged helix' DNA-binding domain"/>
    <property type="match status" value="1"/>
</dbReference>
<protein>
    <submittedName>
        <fullName evidence="6">DNA-binding GntR family transcriptional regulator</fullName>
    </submittedName>
</protein>
<evidence type="ECO:0000256" key="4">
    <source>
        <dbReference type="SAM" id="MobiDB-lite"/>
    </source>
</evidence>
<evidence type="ECO:0000256" key="2">
    <source>
        <dbReference type="ARBA" id="ARBA00023125"/>
    </source>
</evidence>
<sequence length="284" mass="32287">MTAMLLLQHASARQLREPMVKRSALPPPPAEGSAPNDDTTTPRTLIERAYTQLRDDIVEGRIAPGEKLRVEHLRARYDVSAGTLREALNRLVSDALVEAEGQRGFRVTPITVQDLDDLTDLRVRIEIEALRQSIRHANESWRQELQQVYTQMSAFEQPILPDLIQRWEALNTQFHELLVANCGSAWTVRLLRILNRHSERYRRYAIDLGKGRRNVHMEHHGIFEAAMAGNEFRAALELEAHIRATPELLKAAAREGIDIFRASPESSAQVRLTREGMKAPHHAP</sequence>
<dbReference type="EMBL" id="JBEPSH010000007">
    <property type="protein sequence ID" value="MET4578819.1"/>
    <property type="molecule type" value="Genomic_DNA"/>
</dbReference>
<dbReference type="SUPFAM" id="SSF48008">
    <property type="entry name" value="GntR ligand-binding domain-like"/>
    <property type="match status" value="1"/>
</dbReference>
<proteinExistence type="predicted"/>
<keyword evidence="3" id="KW-0804">Transcription</keyword>
<dbReference type="Proteomes" id="UP001549320">
    <property type="component" value="Unassembled WGS sequence"/>
</dbReference>
<dbReference type="SMART" id="SM00895">
    <property type="entry name" value="FCD"/>
    <property type="match status" value="1"/>
</dbReference>
<dbReference type="Pfam" id="PF00392">
    <property type="entry name" value="GntR"/>
    <property type="match status" value="1"/>
</dbReference>
<gene>
    <name evidence="6" type="ORF">ABIE13_003935</name>
</gene>
<dbReference type="SMART" id="SM00345">
    <property type="entry name" value="HTH_GNTR"/>
    <property type="match status" value="1"/>
</dbReference>
<dbReference type="CDD" id="cd07377">
    <property type="entry name" value="WHTH_GntR"/>
    <property type="match status" value="1"/>
</dbReference>
<accession>A0ABV2QCQ6</accession>
<dbReference type="Gene3D" id="1.20.120.530">
    <property type="entry name" value="GntR ligand-binding domain-like"/>
    <property type="match status" value="1"/>
</dbReference>
<dbReference type="InterPro" id="IPR036388">
    <property type="entry name" value="WH-like_DNA-bd_sf"/>
</dbReference>
<organism evidence="6 7">
    <name type="scientific">Ottowia thiooxydans</name>
    <dbReference type="NCBI Taxonomy" id="219182"/>
    <lineage>
        <taxon>Bacteria</taxon>
        <taxon>Pseudomonadati</taxon>
        <taxon>Pseudomonadota</taxon>
        <taxon>Betaproteobacteria</taxon>
        <taxon>Burkholderiales</taxon>
        <taxon>Comamonadaceae</taxon>
        <taxon>Ottowia</taxon>
    </lineage>
</organism>
<name>A0ABV2QCQ6_9BURK</name>
<dbReference type="GO" id="GO:0003677">
    <property type="term" value="F:DNA binding"/>
    <property type="evidence" value="ECO:0007669"/>
    <property type="project" value="UniProtKB-KW"/>
</dbReference>
<keyword evidence="1" id="KW-0805">Transcription regulation</keyword>
<dbReference type="InterPro" id="IPR011711">
    <property type="entry name" value="GntR_C"/>
</dbReference>
<dbReference type="InterPro" id="IPR000524">
    <property type="entry name" value="Tscrpt_reg_HTH_GntR"/>
</dbReference>
<dbReference type="PANTHER" id="PTHR43537">
    <property type="entry name" value="TRANSCRIPTIONAL REGULATOR, GNTR FAMILY"/>
    <property type="match status" value="1"/>
</dbReference>
<keyword evidence="7" id="KW-1185">Reference proteome</keyword>
<keyword evidence="2 6" id="KW-0238">DNA-binding</keyword>
<feature type="region of interest" description="Disordered" evidence="4">
    <location>
        <begin position="14"/>
        <end position="42"/>
    </location>
</feature>
<feature type="domain" description="HTH gntR-type" evidence="5">
    <location>
        <begin position="43"/>
        <end position="110"/>
    </location>
</feature>
<dbReference type="PANTHER" id="PTHR43537:SF20">
    <property type="entry name" value="HTH-TYPE TRANSCRIPTIONAL REPRESSOR GLAR"/>
    <property type="match status" value="1"/>
</dbReference>
<evidence type="ECO:0000256" key="3">
    <source>
        <dbReference type="ARBA" id="ARBA00023163"/>
    </source>
</evidence>
<comment type="caution">
    <text evidence="6">The sequence shown here is derived from an EMBL/GenBank/DDBJ whole genome shotgun (WGS) entry which is preliminary data.</text>
</comment>
<evidence type="ECO:0000313" key="6">
    <source>
        <dbReference type="EMBL" id="MET4578819.1"/>
    </source>
</evidence>
<dbReference type="InterPro" id="IPR008920">
    <property type="entry name" value="TF_FadR/GntR_C"/>
</dbReference>
<reference evidence="6 7" key="1">
    <citation type="submission" date="2024-06" db="EMBL/GenBank/DDBJ databases">
        <title>Sorghum-associated microbial communities from plants grown in Nebraska, USA.</title>
        <authorList>
            <person name="Schachtman D."/>
        </authorList>
    </citation>
    <scope>NUCLEOTIDE SEQUENCE [LARGE SCALE GENOMIC DNA]</scope>
    <source>
        <strain evidence="6 7">2709</strain>
    </source>
</reference>
<dbReference type="Pfam" id="PF07729">
    <property type="entry name" value="FCD"/>
    <property type="match status" value="1"/>
</dbReference>
<evidence type="ECO:0000259" key="5">
    <source>
        <dbReference type="PROSITE" id="PS50949"/>
    </source>
</evidence>
<evidence type="ECO:0000256" key="1">
    <source>
        <dbReference type="ARBA" id="ARBA00023015"/>
    </source>
</evidence>
<dbReference type="Gene3D" id="1.10.10.10">
    <property type="entry name" value="Winged helix-like DNA-binding domain superfamily/Winged helix DNA-binding domain"/>
    <property type="match status" value="1"/>
</dbReference>